<dbReference type="GO" id="GO:0072380">
    <property type="term" value="C:TRC complex"/>
    <property type="evidence" value="ECO:0007669"/>
    <property type="project" value="TreeGrafter"/>
</dbReference>
<dbReference type="PROSITE" id="PS50005">
    <property type="entry name" value="TPR"/>
    <property type="match status" value="2"/>
</dbReference>
<organism evidence="5 6">
    <name type="scientific">Panacibacter ginsenosidivorans</name>
    <dbReference type="NCBI Taxonomy" id="1813871"/>
    <lineage>
        <taxon>Bacteria</taxon>
        <taxon>Pseudomonadati</taxon>
        <taxon>Bacteroidota</taxon>
        <taxon>Chitinophagia</taxon>
        <taxon>Chitinophagales</taxon>
        <taxon>Chitinophagaceae</taxon>
        <taxon>Panacibacter</taxon>
    </lineage>
</organism>
<proteinExistence type="predicted"/>
<evidence type="ECO:0000313" key="6">
    <source>
        <dbReference type="Proteomes" id="UP000321533"/>
    </source>
</evidence>
<evidence type="ECO:0000313" key="5">
    <source>
        <dbReference type="EMBL" id="QEC68781.1"/>
    </source>
</evidence>
<evidence type="ECO:0000256" key="4">
    <source>
        <dbReference type="SAM" id="MobiDB-lite"/>
    </source>
</evidence>
<accession>A0A5B8VCV3</accession>
<evidence type="ECO:0000256" key="2">
    <source>
        <dbReference type="ARBA" id="ARBA00022803"/>
    </source>
</evidence>
<dbReference type="PANTHER" id="PTHR45831:SF2">
    <property type="entry name" value="LD24721P"/>
    <property type="match status" value="1"/>
</dbReference>
<dbReference type="InterPro" id="IPR011990">
    <property type="entry name" value="TPR-like_helical_dom_sf"/>
</dbReference>
<dbReference type="OrthoDB" id="1525165at2"/>
<dbReference type="Proteomes" id="UP000321533">
    <property type="component" value="Chromosome"/>
</dbReference>
<dbReference type="Gene3D" id="1.25.40.10">
    <property type="entry name" value="Tetratricopeptide repeat domain"/>
    <property type="match status" value="1"/>
</dbReference>
<dbReference type="PANTHER" id="PTHR45831">
    <property type="entry name" value="LD24721P"/>
    <property type="match status" value="1"/>
</dbReference>
<reference evidence="5 6" key="1">
    <citation type="journal article" date="2016" name="Int. J. Syst. Evol. Microbiol.">
        <title>Panacibacter ginsenosidivorans gen. nov., sp. nov., with ginsenoside converting activity isolated from soil of a ginseng field.</title>
        <authorList>
            <person name="Siddiqi M.Z."/>
            <person name="Muhammad Shafi S."/>
            <person name="Choi K.D."/>
            <person name="Im W.T."/>
        </authorList>
    </citation>
    <scope>NUCLEOTIDE SEQUENCE [LARGE SCALE GENOMIC DNA]</scope>
    <source>
        <strain evidence="5 6">Gsoil1550</strain>
    </source>
</reference>
<dbReference type="InterPro" id="IPR019734">
    <property type="entry name" value="TPR_rpt"/>
</dbReference>
<dbReference type="Pfam" id="PF14559">
    <property type="entry name" value="TPR_19"/>
    <property type="match status" value="1"/>
</dbReference>
<evidence type="ECO:0000256" key="3">
    <source>
        <dbReference type="PROSITE-ProRule" id="PRU00339"/>
    </source>
</evidence>
<keyword evidence="2 3" id="KW-0802">TPR repeat</keyword>
<feature type="compositionally biased region" description="Basic and acidic residues" evidence="4">
    <location>
        <begin position="236"/>
        <end position="245"/>
    </location>
</feature>
<dbReference type="EMBL" id="CP042435">
    <property type="protein sequence ID" value="QEC68781.1"/>
    <property type="molecule type" value="Genomic_DNA"/>
</dbReference>
<gene>
    <name evidence="5" type="ORF">FRZ67_16250</name>
</gene>
<protein>
    <submittedName>
        <fullName evidence="5">Tetratricopeptide repeat protein</fullName>
    </submittedName>
</protein>
<keyword evidence="1" id="KW-0677">Repeat</keyword>
<dbReference type="GO" id="GO:0006620">
    <property type="term" value="P:post-translational protein targeting to endoplasmic reticulum membrane"/>
    <property type="evidence" value="ECO:0007669"/>
    <property type="project" value="TreeGrafter"/>
</dbReference>
<dbReference type="AlphaFoldDB" id="A0A5B8VCV3"/>
<dbReference type="SMART" id="SM00028">
    <property type="entry name" value="TPR"/>
    <property type="match status" value="3"/>
</dbReference>
<feature type="repeat" description="TPR" evidence="3">
    <location>
        <begin position="134"/>
        <end position="167"/>
    </location>
</feature>
<name>A0A5B8VCV3_9BACT</name>
<feature type="compositionally biased region" description="Basic and acidic residues" evidence="4">
    <location>
        <begin position="197"/>
        <end position="228"/>
    </location>
</feature>
<dbReference type="InterPro" id="IPR047150">
    <property type="entry name" value="SGT"/>
</dbReference>
<evidence type="ECO:0000256" key="1">
    <source>
        <dbReference type="ARBA" id="ARBA00022737"/>
    </source>
</evidence>
<keyword evidence="6" id="KW-1185">Reference proteome</keyword>
<sequence>MAFKKNHIEKVYSLRLLHKASNDEVSDTTGDAFDYSSLLLKKYFTALLFMVLCNFQIVAAQKTNLIIKSGNEAYKKGDYKSAEKLYKEALTEDKNNLAAKFNLGNALLKQHNIAEAVQYFTQVSEAASDDAFKSKAFYNKGLTMVKAQQLPEAIDAFKQSLLLAPDDNDTRENLQKAIEELKKQQHSQPPPQQNQQKKPDPKKQQNKIPNKDVMEQKFDELSDKEKQLQKLLQKKSTTDQPEKDW</sequence>
<dbReference type="SUPFAM" id="SSF48452">
    <property type="entry name" value="TPR-like"/>
    <property type="match status" value="1"/>
</dbReference>
<dbReference type="GO" id="GO:0060090">
    <property type="term" value="F:molecular adaptor activity"/>
    <property type="evidence" value="ECO:0007669"/>
    <property type="project" value="TreeGrafter"/>
</dbReference>
<dbReference type="KEGG" id="pgin:FRZ67_16250"/>
<dbReference type="GO" id="GO:0016020">
    <property type="term" value="C:membrane"/>
    <property type="evidence" value="ECO:0007669"/>
    <property type="project" value="TreeGrafter"/>
</dbReference>
<feature type="repeat" description="TPR" evidence="3">
    <location>
        <begin position="63"/>
        <end position="96"/>
    </location>
</feature>
<dbReference type="RefSeq" id="WP_147191150.1">
    <property type="nucleotide sequence ID" value="NZ_CP042435.1"/>
</dbReference>
<feature type="region of interest" description="Disordered" evidence="4">
    <location>
        <begin position="181"/>
        <end position="245"/>
    </location>
</feature>